<reference evidence="2" key="1">
    <citation type="submission" date="2020-08" db="EMBL/GenBank/DDBJ databases">
        <authorList>
            <person name="Uke A."/>
            <person name="Chhe C."/>
            <person name="Baramee S."/>
            <person name="Kosugi A."/>
        </authorList>
    </citation>
    <scope>NUCLEOTIDE SEQUENCE</scope>
    <source>
        <strain evidence="2">DA-C8</strain>
    </source>
</reference>
<feature type="transmembrane region" description="Helical" evidence="1">
    <location>
        <begin position="6"/>
        <end position="25"/>
    </location>
</feature>
<keyword evidence="3" id="KW-1185">Reference proteome</keyword>
<organism evidence="2 3">
    <name type="scientific">Insulibacter thermoxylanivorax</name>
    <dbReference type="NCBI Taxonomy" id="2749268"/>
    <lineage>
        <taxon>Bacteria</taxon>
        <taxon>Bacillati</taxon>
        <taxon>Bacillota</taxon>
        <taxon>Bacilli</taxon>
        <taxon>Bacillales</taxon>
        <taxon>Paenibacillaceae</taxon>
        <taxon>Insulibacter</taxon>
    </lineage>
</organism>
<proteinExistence type="predicted"/>
<comment type="caution">
    <text evidence="2">The sequence shown here is derived from an EMBL/GenBank/DDBJ whole genome shotgun (WGS) entry which is preliminary data.</text>
</comment>
<dbReference type="AlphaFoldDB" id="A0A916QDK6"/>
<keyword evidence="1" id="KW-0812">Transmembrane</keyword>
<protein>
    <submittedName>
        <fullName evidence="2">Uncharacterized protein</fullName>
    </submittedName>
</protein>
<gene>
    <name evidence="2" type="ORF">PRECH8_09150</name>
</gene>
<evidence type="ECO:0000256" key="1">
    <source>
        <dbReference type="SAM" id="Phobius"/>
    </source>
</evidence>
<evidence type="ECO:0000313" key="3">
    <source>
        <dbReference type="Proteomes" id="UP000654993"/>
    </source>
</evidence>
<evidence type="ECO:0000313" key="2">
    <source>
        <dbReference type="EMBL" id="GFR37619.1"/>
    </source>
</evidence>
<keyword evidence="1" id="KW-1133">Transmembrane helix</keyword>
<dbReference type="RefSeq" id="WP_200965907.1">
    <property type="nucleotide sequence ID" value="NZ_BMAQ01000006.1"/>
</dbReference>
<name>A0A916QDK6_9BACL</name>
<dbReference type="EMBL" id="BMAQ01000006">
    <property type="protein sequence ID" value="GFR37619.1"/>
    <property type="molecule type" value="Genomic_DNA"/>
</dbReference>
<dbReference type="Proteomes" id="UP000654993">
    <property type="component" value="Unassembled WGS sequence"/>
</dbReference>
<sequence length="340" mass="40002">MKSFRLYLISIAAAALLVMLMTYILDPLYLYRMPKLYEPVYSTNARFQLPGMIKHLDYETLLVGTSMSRNFVESYVDEKLKTKSFNAAIPAATAREQYLAAKLALSEKSLKTVIWELNFYSLAQPPYAVEDEQNPFPHHLWDQNPWNDVKYLFSLYPYERFIDIMKDPSPEHRVAEMVFKFGFDRQPMTIEEANELIDIPNAVTQSNYRTSIMLEGFKTNVLPVVAEHPDVEFIFFYPPYSIYWNIRAHKQSKDYIQEVEATKKAIYELLSPYDHVRIYDFQDRKEITFEISYYFDIAHYFPYINEWIIDAIAEEAPLSSPEEAARHAENLTRQVLEFTS</sequence>
<accession>A0A916QDK6</accession>
<keyword evidence="1" id="KW-0472">Membrane</keyword>
<reference evidence="2" key="2">
    <citation type="journal article" date="2021" name="Data Brief">
        <title>Draft genome sequence data of the facultative, thermophilic, xylanolytic bacterium Paenibacillus sp. strain DA-C8.</title>
        <authorList>
            <person name="Chhe C."/>
            <person name="Uke A."/>
            <person name="Baramee S."/>
            <person name="Ungkulpasvich U."/>
            <person name="Tachaapaikoon C."/>
            <person name="Pason P."/>
            <person name="Waeonukul R."/>
            <person name="Ratanakhanokchai K."/>
            <person name="Kosugi A."/>
        </authorList>
    </citation>
    <scope>NUCLEOTIDE SEQUENCE</scope>
    <source>
        <strain evidence="2">DA-C8</strain>
    </source>
</reference>